<accession>A0A0D9QRT8</accession>
<keyword evidence="10" id="KW-1185">Reference proteome</keyword>
<protein>
    <recommendedName>
        <fullName evidence="8">Membrane insertase YidC/Oxa/ALB C-terminal domain-containing protein</fullName>
    </recommendedName>
</protein>
<dbReference type="RefSeq" id="XP_012333795.1">
    <property type="nucleotide sequence ID" value="XM_012478372.1"/>
</dbReference>
<dbReference type="GO" id="GO:0032977">
    <property type="term" value="F:membrane insertase activity"/>
    <property type="evidence" value="ECO:0007669"/>
    <property type="project" value="InterPro"/>
</dbReference>
<comment type="similarity">
    <text evidence="5">Belongs to the OXA1/ALB3/YidC family.</text>
</comment>
<dbReference type="VEuPathDB" id="PlasmoDB:AK88_00728"/>
<proteinExistence type="inferred from homology"/>
<reference evidence="9 10" key="1">
    <citation type="submission" date="2014-03" db="EMBL/GenBank/DDBJ databases">
        <title>The Genome Sequence of Plasmodium fragile nilgiri.</title>
        <authorList>
            <consortium name="The Broad Institute Genomics Platform"/>
            <consortium name="The Broad Institute Genome Sequencing Center for Infectious Disease"/>
            <person name="Neafsey D."/>
            <person name="Duraisingh M."/>
            <person name="Young S.K."/>
            <person name="Zeng Q."/>
            <person name="Gargeya S."/>
            <person name="Abouelleil A."/>
            <person name="Alvarado L."/>
            <person name="Chapman S.B."/>
            <person name="Gainer-Dewar J."/>
            <person name="Goldberg J."/>
            <person name="Griggs A."/>
            <person name="Gujja S."/>
            <person name="Hansen M."/>
            <person name="Howarth C."/>
            <person name="Imamovic A."/>
            <person name="Larimer J."/>
            <person name="Pearson M."/>
            <person name="Poon T.W."/>
            <person name="Priest M."/>
            <person name="Roberts A."/>
            <person name="Saif S."/>
            <person name="Shea T."/>
            <person name="Sykes S."/>
            <person name="Wortman J."/>
            <person name="Nusbaum C."/>
            <person name="Birren B."/>
        </authorList>
    </citation>
    <scope>NUCLEOTIDE SEQUENCE [LARGE SCALE GENOMIC DNA]</scope>
    <source>
        <strain evidence="10">nilgiri</strain>
    </source>
</reference>
<evidence type="ECO:0000313" key="10">
    <source>
        <dbReference type="Proteomes" id="UP000054561"/>
    </source>
</evidence>
<gene>
    <name evidence="9" type="ORF">AK88_00728</name>
</gene>
<sequence length="453" mass="51588">MSFTHSHIKLNNGILKKSSQNIFFCSNFFKRGKHDCAINYYGHNRTCEKEVKGVSGGTRGAYSVHVRNFIHLPSSVASCDGANSKGYSPWIGADKSAECSTRDKEKTCNSEHKGEENLEWAKSDKNEETLGDVPPGEVTNDEIIPYTHFIIEKCKANLQQDVDSYESSWYVELVYELLNCTKIMFDCSWMTSIAATTSFMRIIILPLTVSAERDRRKQKILNPLIKELTNKLKSNAQDGNIKMALEFKKKILNIRNTHGISLIPKSIILMAFFQTPLFFIFYFSMKKMASYPEVFKEFTFESPLWLDSLSLPDPYYILPLLSSLLLLSNNELTALIDKALSKSKSSSLLADESDFQKKMKQVSKLGMRLFYISSLFFFKSMPSGLLIYLITNTFFQLLTTQICKIKVVERFLDLPPLYSRGLSFQGDAGGKNQSDSRRRKGIHMDDLVKGKFT</sequence>
<keyword evidence="2 5" id="KW-0812">Transmembrane</keyword>
<dbReference type="AlphaFoldDB" id="A0A0D9QRT8"/>
<comment type="subcellular location">
    <subcellularLocation>
        <location evidence="1 5">Membrane</location>
        <topology evidence="1 5">Multi-pass membrane protein</topology>
    </subcellularLocation>
</comment>
<feature type="domain" description="Membrane insertase YidC/Oxa/ALB C-terminal" evidence="8">
    <location>
        <begin position="189"/>
        <end position="403"/>
    </location>
</feature>
<evidence type="ECO:0000313" key="9">
    <source>
        <dbReference type="EMBL" id="KJP89517.1"/>
    </source>
</evidence>
<evidence type="ECO:0000256" key="3">
    <source>
        <dbReference type="ARBA" id="ARBA00022989"/>
    </source>
</evidence>
<feature type="compositionally biased region" description="Basic and acidic residues" evidence="6">
    <location>
        <begin position="108"/>
        <end position="128"/>
    </location>
</feature>
<dbReference type="InterPro" id="IPR028055">
    <property type="entry name" value="YidC/Oxa/ALB_C"/>
</dbReference>
<dbReference type="InterPro" id="IPR001708">
    <property type="entry name" value="YidC/ALB3/OXA1/COX18"/>
</dbReference>
<dbReference type="PANTHER" id="PTHR12428">
    <property type="entry name" value="OXA1"/>
    <property type="match status" value="1"/>
</dbReference>
<feature type="region of interest" description="Disordered" evidence="6">
    <location>
        <begin position="108"/>
        <end position="137"/>
    </location>
</feature>
<dbReference type="OMA" id="LNCTKIM"/>
<evidence type="ECO:0000256" key="5">
    <source>
        <dbReference type="RuleBase" id="RU003945"/>
    </source>
</evidence>
<organism evidence="9 10">
    <name type="scientific">Plasmodium fragile</name>
    <dbReference type="NCBI Taxonomy" id="5857"/>
    <lineage>
        <taxon>Eukaryota</taxon>
        <taxon>Sar</taxon>
        <taxon>Alveolata</taxon>
        <taxon>Apicomplexa</taxon>
        <taxon>Aconoidasida</taxon>
        <taxon>Haemosporida</taxon>
        <taxon>Plasmodiidae</taxon>
        <taxon>Plasmodium</taxon>
        <taxon>Plasmodium (Plasmodium)</taxon>
    </lineage>
</organism>
<keyword evidence="3 7" id="KW-1133">Transmembrane helix</keyword>
<dbReference type="GO" id="GO:0032979">
    <property type="term" value="P:protein insertion into mitochondrial inner membrane from matrix"/>
    <property type="evidence" value="ECO:0007669"/>
    <property type="project" value="TreeGrafter"/>
</dbReference>
<evidence type="ECO:0000256" key="4">
    <source>
        <dbReference type="ARBA" id="ARBA00023136"/>
    </source>
</evidence>
<feature type="transmembrane region" description="Helical" evidence="7">
    <location>
        <begin position="267"/>
        <end position="285"/>
    </location>
</feature>
<dbReference type="GeneID" id="24266042"/>
<name>A0A0D9QRT8_PLAFR</name>
<keyword evidence="4 7" id="KW-0472">Membrane</keyword>
<dbReference type="Proteomes" id="UP000054561">
    <property type="component" value="Unassembled WGS sequence"/>
</dbReference>
<dbReference type="EMBL" id="KQ001650">
    <property type="protein sequence ID" value="KJP89517.1"/>
    <property type="molecule type" value="Genomic_DNA"/>
</dbReference>
<feature type="transmembrane region" description="Helical" evidence="7">
    <location>
        <begin position="369"/>
        <end position="390"/>
    </location>
</feature>
<evidence type="ECO:0000256" key="7">
    <source>
        <dbReference type="SAM" id="Phobius"/>
    </source>
</evidence>
<dbReference type="PANTHER" id="PTHR12428:SF65">
    <property type="entry name" value="CYTOCHROME C OXIDASE ASSEMBLY PROTEIN COX18, MITOCHONDRIAL"/>
    <property type="match status" value="1"/>
</dbReference>
<dbReference type="Pfam" id="PF02096">
    <property type="entry name" value="60KD_IMP"/>
    <property type="match status" value="1"/>
</dbReference>
<evidence type="ECO:0000256" key="2">
    <source>
        <dbReference type="ARBA" id="ARBA00022692"/>
    </source>
</evidence>
<evidence type="ECO:0000259" key="8">
    <source>
        <dbReference type="Pfam" id="PF02096"/>
    </source>
</evidence>
<dbReference type="OrthoDB" id="264532at2759"/>
<evidence type="ECO:0000256" key="6">
    <source>
        <dbReference type="SAM" id="MobiDB-lite"/>
    </source>
</evidence>
<dbReference type="GO" id="GO:0005743">
    <property type="term" value="C:mitochondrial inner membrane"/>
    <property type="evidence" value="ECO:0007669"/>
    <property type="project" value="TreeGrafter"/>
</dbReference>
<dbReference type="CDD" id="cd20069">
    <property type="entry name" value="5TM_Oxa1-like"/>
    <property type="match status" value="1"/>
</dbReference>
<evidence type="ECO:0000256" key="1">
    <source>
        <dbReference type="ARBA" id="ARBA00004141"/>
    </source>
</evidence>